<feature type="compositionally biased region" description="Polar residues" evidence="1">
    <location>
        <begin position="29"/>
        <end position="45"/>
    </location>
</feature>
<protein>
    <submittedName>
        <fullName evidence="2">29bbe129-e0a8-4db1-ba73-917cc67d0381</fullName>
    </submittedName>
</protein>
<feature type="compositionally biased region" description="Polar residues" evidence="1">
    <location>
        <begin position="63"/>
        <end position="80"/>
    </location>
</feature>
<feature type="region of interest" description="Disordered" evidence="1">
    <location>
        <begin position="1"/>
        <end position="149"/>
    </location>
</feature>
<feature type="region of interest" description="Disordered" evidence="1">
    <location>
        <begin position="307"/>
        <end position="328"/>
    </location>
</feature>
<sequence>MQRLATTPTQGVPFLSFFGGVAGGGGGASTSSNTDPSAQAQQRNAPSSPTSKQQPTSADEEASNINANVNPSGDSGSPRQQRVLHKDRKPSFGRRPSFFTSSPAKRNRRRADSAASNTGPPPDGYGYQPLDSSPVPALPDPSPKTTADGFSKMMSRGAVTPVSGYPVGMAVPASMLSNPSPHPQSELSIVYQQIQETANKRISTFEYLRKAHEGRIYWFNTLLFDKADLQRMPYFDARKLGRRATNYLLLGISLPAVVDLNSGSALEFLRSLNALLAEFDAFQQIHTENGIAASSLTRTRIPQMFRRAAAPVSKGRRSSSAAGRDGDIGYSLEQVDSNHLPAASTTTSATTMASSLTAAGSATNPSSLGSSTAVPPTATSTTITATAAAVAPTAAGDAGPPAGVMAFGASEVDLLPGEEYAYLLTPTLPFEPDFFETFATLCDVLADTYARLLGLVPTPRECGGAVGELFTKADAKIKKLFIQPVVREFEDAGRAGVKAEVANVGRVVLSGLM</sequence>
<feature type="compositionally biased region" description="Basic residues" evidence="1">
    <location>
        <begin position="82"/>
        <end position="92"/>
    </location>
</feature>
<dbReference type="EMBL" id="OUUZ01000008">
    <property type="protein sequence ID" value="SPQ20988.1"/>
    <property type="molecule type" value="Genomic_DNA"/>
</dbReference>
<organism evidence="2 3">
    <name type="scientific">Thermothielavioides terrestris</name>
    <dbReference type="NCBI Taxonomy" id="2587410"/>
    <lineage>
        <taxon>Eukaryota</taxon>
        <taxon>Fungi</taxon>
        <taxon>Dikarya</taxon>
        <taxon>Ascomycota</taxon>
        <taxon>Pezizomycotina</taxon>
        <taxon>Sordariomycetes</taxon>
        <taxon>Sordariomycetidae</taxon>
        <taxon>Sordariales</taxon>
        <taxon>Chaetomiaceae</taxon>
        <taxon>Thermothielavioides</taxon>
    </lineage>
</organism>
<gene>
    <name evidence="2" type="ORF">TT172_LOCUS3407</name>
</gene>
<dbReference type="Proteomes" id="UP000289323">
    <property type="component" value="Unassembled WGS sequence"/>
</dbReference>
<dbReference type="AlphaFoldDB" id="A0A446BEX8"/>
<reference evidence="2 3" key="1">
    <citation type="submission" date="2018-04" db="EMBL/GenBank/DDBJ databases">
        <authorList>
            <person name="Huttner S."/>
            <person name="Dainat J."/>
        </authorList>
    </citation>
    <scope>NUCLEOTIDE SEQUENCE [LARGE SCALE GENOMIC DNA]</scope>
</reference>
<dbReference type="PANTHER" id="PTHR37332:SF1">
    <property type="entry name" value="ELMO DOMAIN-CONTAINING PROTEIN"/>
    <property type="match status" value="1"/>
</dbReference>
<feature type="compositionally biased region" description="Low complexity" evidence="1">
    <location>
        <begin position="46"/>
        <end position="57"/>
    </location>
</feature>
<evidence type="ECO:0000256" key="1">
    <source>
        <dbReference type="SAM" id="MobiDB-lite"/>
    </source>
</evidence>
<dbReference type="PANTHER" id="PTHR37332">
    <property type="entry name" value="EXPRESSED PROTEIN"/>
    <property type="match status" value="1"/>
</dbReference>
<proteinExistence type="predicted"/>
<evidence type="ECO:0000313" key="3">
    <source>
        <dbReference type="Proteomes" id="UP000289323"/>
    </source>
</evidence>
<accession>A0A446BEX8</accession>
<name>A0A446BEX8_9PEZI</name>
<feature type="compositionally biased region" description="Polar residues" evidence="1">
    <location>
        <begin position="1"/>
        <end position="10"/>
    </location>
</feature>
<evidence type="ECO:0000313" key="2">
    <source>
        <dbReference type="EMBL" id="SPQ20988.1"/>
    </source>
</evidence>